<name>A0ABX8N0Z9_9PSED</name>
<accession>A0ABX8N0Z9</accession>
<proteinExistence type="predicted"/>
<dbReference type="RefSeq" id="WP_217839567.1">
    <property type="nucleotide sequence ID" value="NZ_CP077076.1"/>
</dbReference>
<dbReference type="EMBL" id="CP077076">
    <property type="protein sequence ID" value="QXH49969.1"/>
    <property type="molecule type" value="Genomic_DNA"/>
</dbReference>
<gene>
    <name evidence="1" type="ORF">KSS94_18720</name>
</gene>
<reference evidence="1" key="1">
    <citation type="journal article" date="2021" name="Microorganisms">
        <title>The Ever-Expanding Pseudomonas Genus: Description of 43 New Species and Partition of the Pseudomonas putida Group.</title>
        <authorList>
            <person name="Girard L."/>
            <person name="Lood C."/>
            <person name="Hofte M."/>
            <person name="Vandamme P."/>
            <person name="Rokni-Zadeh H."/>
            <person name="van Noort V."/>
            <person name="Lavigne R."/>
            <person name="De Mot R."/>
        </authorList>
    </citation>
    <scope>NUCLEOTIDE SEQUENCE</scope>
    <source>
        <strain evidence="1">COW40</strain>
    </source>
</reference>
<sequence>MQAGFTLFMDDGIMQIDSNFKTVAPAFRLTYAGPYTSSNTAFVGTWYHFTVTIPLETKYLFFASPVERSIALIKKAGTSHTFVTSTPGAIEIYGFKDSPAQDSGSGSGLQLFDENGVLTFDSESNFMKVADAFTVPTSGLAIKPWPDPTRNYAIGLGVYAKCWRGAMQAGLPWGVLMSYAIRVGPSAGGGGFTGISSRLWGGGGDAPPGNTPQAAPPTAMIVDVTGL</sequence>
<protein>
    <submittedName>
        <fullName evidence="1">Uncharacterized protein</fullName>
    </submittedName>
</protein>
<evidence type="ECO:0000313" key="1">
    <source>
        <dbReference type="EMBL" id="QXH49969.1"/>
    </source>
</evidence>
<organism evidence="1 2">
    <name type="scientific">Pseudomonas fakonensis</name>
    <dbReference type="NCBI Taxonomy" id="2842355"/>
    <lineage>
        <taxon>Bacteria</taxon>
        <taxon>Pseudomonadati</taxon>
        <taxon>Pseudomonadota</taxon>
        <taxon>Gammaproteobacteria</taxon>
        <taxon>Pseudomonadales</taxon>
        <taxon>Pseudomonadaceae</taxon>
        <taxon>Pseudomonas</taxon>
    </lineage>
</organism>
<dbReference type="Proteomes" id="UP001046350">
    <property type="component" value="Chromosome"/>
</dbReference>
<keyword evidence="2" id="KW-1185">Reference proteome</keyword>
<evidence type="ECO:0000313" key="2">
    <source>
        <dbReference type="Proteomes" id="UP001046350"/>
    </source>
</evidence>